<gene>
    <name evidence="4" type="ORF">DU478_02955</name>
</gene>
<feature type="chain" id="PRO_5016753596" evidence="2">
    <location>
        <begin position="25"/>
        <end position="173"/>
    </location>
</feature>
<keyword evidence="1" id="KW-0472">Membrane</keyword>
<dbReference type="OrthoDB" id="7873226at2"/>
<dbReference type="PANTHER" id="PTHR30329:SF21">
    <property type="entry name" value="LIPOPROTEIN YIAD-RELATED"/>
    <property type="match status" value="1"/>
</dbReference>
<sequence>MLTKIKTAAVAAAMLAGTAIPAAAQDSCGVVVFFNNGQATLDAAAQAALNDFLSRNAGEPLTVTGYTDAVGSAASNQALSERRAASVAGTLQGANIVQVAGGGEAARPGTSGPNDPANRRVEITNTSCVGATVVRTTGGNPALGPGLVVGGLGILAVGVAAALDDGSSGTGTD</sequence>
<dbReference type="InterPro" id="IPR036737">
    <property type="entry name" value="OmpA-like_sf"/>
</dbReference>
<evidence type="ECO:0000313" key="4">
    <source>
        <dbReference type="EMBL" id="RDD67628.1"/>
    </source>
</evidence>
<dbReference type="PANTHER" id="PTHR30329">
    <property type="entry name" value="STATOR ELEMENT OF FLAGELLAR MOTOR COMPLEX"/>
    <property type="match status" value="1"/>
</dbReference>
<dbReference type="InterPro" id="IPR050330">
    <property type="entry name" value="Bact_OuterMem_StrucFunc"/>
</dbReference>
<evidence type="ECO:0000313" key="5">
    <source>
        <dbReference type="Proteomes" id="UP000253977"/>
    </source>
</evidence>
<accession>A0A369TQT6</accession>
<reference evidence="4 5" key="1">
    <citation type="submission" date="2018-07" db="EMBL/GenBank/DDBJ databases">
        <title>Thalassococcus profundi sp. nov., a marine bacterium isolated from deep seawater of Okinawa Trough.</title>
        <authorList>
            <person name="Yu M."/>
        </authorList>
    </citation>
    <scope>NUCLEOTIDE SEQUENCE [LARGE SCALE GENOMIC DNA]</scope>
    <source>
        <strain evidence="4 5">WRAS1</strain>
    </source>
</reference>
<dbReference type="InterPro" id="IPR006665">
    <property type="entry name" value="OmpA-like"/>
</dbReference>
<dbReference type="SUPFAM" id="SSF103088">
    <property type="entry name" value="OmpA-like"/>
    <property type="match status" value="1"/>
</dbReference>
<dbReference type="AlphaFoldDB" id="A0A369TQT6"/>
<proteinExistence type="predicted"/>
<dbReference type="Proteomes" id="UP000253977">
    <property type="component" value="Unassembled WGS sequence"/>
</dbReference>
<name>A0A369TQT6_9RHOB</name>
<evidence type="ECO:0000256" key="2">
    <source>
        <dbReference type="SAM" id="SignalP"/>
    </source>
</evidence>
<dbReference type="Pfam" id="PF00691">
    <property type="entry name" value="OmpA"/>
    <property type="match status" value="1"/>
</dbReference>
<evidence type="ECO:0000259" key="3">
    <source>
        <dbReference type="PROSITE" id="PS51123"/>
    </source>
</evidence>
<evidence type="ECO:0000256" key="1">
    <source>
        <dbReference type="PROSITE-ProRule" id="PRU00473"/>
    </source>
</evidence>
<feature type="signal peptide" evidence="2">
    <location>
        <begin position="1"/>
        <end position="24"/>
    </location>
</feature>
<dbReference type="CDD" id="cd07185">
    <property type="entry name" value="OmpA_C-like"/>
    <property type="match status" value="1"/>
</dbReference>
<dbReference type="EMBL" id="QPMK01000002">
    <property type="protein sequence ID" value="RDD67628.1"/>
    <property type="molecule type" value="Genomic_DNA"/>
</dbReference>
<protein>
    <submittedName>
        <fullName evidence="4">OmpA family protein</fullName>
    </submittedName>
</protein>
<keyword evidence="5" id="KW-1185">Reference proteome</keyword>
<dbReference type="RefSeq" id="WP_114509441.1">
    <property type="nucleotide sequence ID" value="NZ_QPMK01000002.1"/>
</dbReference>
<keyword evidence="2" id="KW-0732">Signal</keyword>
<dbReference type="GO" id="GO:0016020">
    <property type="term" value="C:membrane"/>
    <property type="evidence" value="ECO:0007669"/>
    <property type="project" value="UniProtKB-UniRule"/>
</dbReference>
<dbReference type="Gene3D" id="3.30.1330.60">
    <property type="entry name" value="OmpA-like domain"/>
    <property type="match status" value="1"/>
</dbReference>
<organism evidence="4 5">
    <name type="scientific">Thalassococcus profundi</name>
    <dbReference type="NCBI Taxonomy" id="2282382"/>
    <lineage>
        <taxon>Bacteria</taxon>
        <taxon>Pseudomonadati</taxon>
        <taxon>Pseudomonadota</taxon>
        <taxon>Alphaproteobacteria</taxon>
        <taxon>Rhodobacterales</taxon>
        <taxon>Roseobacteraceae</taxon>
        <taxon>Thalassococcus</taxon>
    </lineage>
</organism>
<feature type="domain" description="OmpA-like" evidence="3">
    <location>
        <begin position="22"/>
        <end position="129"/>
    </location>
</feature>
<comment type="caution">
    <text evidence="4">The sequence shown here is derived from an EMBL/GenBank/DDBJ whole genome shotgun (WGS) entry which is preliminary data.</text>
</comment>
<dbReference type="PROSITE" id="PS51123">
    <property type="entry name" value="OMPA_2"/>
    <property type="match status" value="1"/>
</dbReference>